<organism evidence="2 3">
    <name type="scientific">Aeropyrum camini SY1 = JCM 12091</name>
    <dbReference type="NCBI Taxonomy" id="1198449"/>
    <lineage>
        <taxon>Archaea</taxon>
        <taxon>Thermoproteota</taxon>
        <taxon>Thermoprotei</taxon>
        <taxon>Desulfurococcales</taxon>
        <taxon>Desulfurococcaceae</taxon>
        <taxon>Aeropyrum</taxon>
    </lineage>
</organism>
<keyword evidence="1" id="KW-0472">Membrane</keyword>
<dbReference type="EMBL" id="AP012489">
    <property type="protein sequence ID" value="BAN90280.1"/>
    <property type="molecule type" value="Genomic_DNA"/>
</dbReference>
<dbReference type="KEGG" id="acj:ACAM_0811"/>
<feature type="transmembrane region" description="Helical" evidence="1">
    <location>
        <begin position="105"/>
        <end position="128"/>
    </location>
</feature>
<gene>
    <name evidence="2" type="ORF">ACAM_0811</name>
</gene>
<dbReference type="AlphaFoldDB" id="U3TE17"/>
<sequence length="135" mass="13549">MGVRGIVGVASAIGSILGFLLTVGGVVLLGYVYSEARGGGLGALVIFLIYLVITLGMFIVGNIVFIVSSLRGGTVARILSAPMALVDGLAALVVALASLEAFRGGQVGAAVTGGVITLVLLGVTLFYVRRLSGRG</sequence>
<keyword evidence="1" id="KW-1133">Transmembrane helix</keyword>
<feature type="transmembrane region" description="Helical" evidence="1">
    <location>
        <begin position="39"/>
        <end position="67"/>
    </location>
</feature>
<dbReference type="STRING" id="1198449.ACAM_0811"/>
<reference evidence="2 3" key="1">
    <citation type="journal article" date="2013" name="Appl. Environ. Microbiol.">
        <title>Variation of the Virus-Related Elements within Syntenic Genomes of the Hyperthermophilic Archaeon Aeropyrum.</title>
        <authorList>
            <person name="Daifuku T."/>
            <person name="Yoshida T."/>
            <person name="Kitamura T."/>
            <person name="Kawaichi S."/>
            <person name="Inoue T."/>
            <person name="Nomura K."/>
            <person name="Yoshida Y."/>
            <person name="Kuno S."/>
            <person name="Sako Y."/>
        </authorList>
    </citation>
    <scope>NUCLEOTIDE SEQUENCE [LARGE SCALE GENOMIC DNA]</scope>
    <source>
        <strain evidence="2 3">SY1</strain>
    </source>
</reference>
<keyword evidence="3" id="KW-1185">Reference proteome</keyword>
<evidence type="ECO:0000313" key="3">
    <source>
        <dbReference type="Proteomes" id="UP000016887"/>
    </source>
</evidence>
<keyword evidence="1" id="KW-0812">Transmembrane</keyword>
<dbReference type="GeneID" id="17110195"/>
<evidence type="ECO:0000256" key="1">
    <source>
        <dbReference type="SAM" id="Phobius"/>
    </source>
</evidence>
<evidence type="ECO:0000313" key="2">
    <source>
        <dbReference type="EMBL" id="BAN90280.1"/>
    </source>
</evidence>
<name>U3TE17_9CREN</name>
<feature type="transmembrane region" description="Helical" evidence="1">
    <location>
        <begin position="79"/>
        <end position="99"/>
    </location>
</feature>
<feature type="transmembrane region" description="Helical" evidence="1">
    <location>
        <begin position="7"/>
        <end position="33"/>
    </location>
</feature>
<dbReference type="RefSeq" id="WP_022541553.1">
    <property type="nucleotide sequence ID" value="NC_022521.1"/>
</dbReference>
<dbReference type="Proteomes" id="UP000016887">
    <property type="component" value="Chromosome"/>
</dbReference>
<proteinExistence type="predicted"/>
<accession>U3TE17</accession>
<protein>
    <submittedName>
        <fullName evidence="2">Uncharacterized protein</fullName>
    </submittedName>
</protein>